<evidence type="ECO:0000313" key="2">
    <source>
        <dbReference type="EMBL" id="RCX31163.1"/>
    </source>
</evidence>
<accession>A0A369CBT6</accession>
<dbReference type="RefSeq" id="WP_114279349.1">
    <property type="nucleotide sequence ID" value="NZ_QPJY01000003.1"/>
</dbReference>
<proteinExistence type="predicted"/>
<feature type="signal peptide" evidence="1">
    <location>
        <begin position="1"/>
        <end position="24"/>
    </location>
</feature>
<dbReference type="Proteomes" id="UP000252707">
    <property type="component" value="Unassembled WGS sequence"/>
</dbReference>
<comment type="caution">
    <text evidence="2">The sequence shown here is derived from an EMBL/GenBank/DDBJ whole genome shotgun (WGS) entry which is preliminary data.</text>
</comment>
<organism evidence="2 3">
    <name type="scientific">Thioalbus denitrificans</name>
    <dbReference type="NCBI Taxonomy" id="547122"/>
    <lineage>
        <taxon>Bacteria</taxon>
        <taxon>Pseudomonadati</taxon>
        <taxon>Pseudomonadota</taxon>
        <taxon>Gammaproteobacteria</taxon>
        <taxon>Chromatiales</taxon>
        <taxon>Ectothiorhodospiraceae</taxon>
        <taxon>Thioalbus</taxon>
    </lineage>
</organism>
<feature type="chain" id="PRO_5016760319" description="Secreted protein" evidence="1">
    <location>
        <begin position="25"/>
        <end position="164"/>
    </location>
</feature>
<sequence>MHKKWPVMASAVVLASASLMVADAMSTETVPMLSVNIPLDGVTAAQRAPVFSASILRMGEGADGQRTSLLDTSRPPILDLNFKQGGVESLNLQGVTLLKRVITYNADGSTSEGMAMPELTPVQWAMIGLGVAGVLCVTEVICDDDDGGRKPPADDVIADDVLVE</sequence>
<keyword evidence="1" id="KW-0732">Signal</keyword>
<evidence type="ECO:0008006" key="4">
    <source>
        <dbReference type="Google" id="ProtNLM"/>
    </source>
</evidence>
<protein>
    <recommendedName>
        <fullName evidence="4">Secreted protein</fullName>
    </recommendedName>
</protein>
<evidence type="ECO:0000256" key="1">
    <source>
        <dbReference type="SAM" id="SignalP"/>
    </source>
</evidence>
<reference evidence="2 3" key="1">
    <citation type="submission" date="2018-07" db="EMBL/GenBank/DDBJ databases">
        <title>Genomic Encyclopedia of Type Strains, Phase IV (KMG-IV): sequencing the most valuable type-strain genomes for metagenomic binning, comparative biology and taxonomic classification.</title>
        <authorList>
            <person name="Goeker M."/>
        </authorList>
    </citation>
    <scope>NUCLEOTIDE SEQUENCE [LARGE SCALE GENOMIC DNA]</scope>
    <source>
        <strain evidence="2 3">DSM 26407</strain>
    </source>
</reference>
<keyword evidence="3" id="KW-1185">Reference proteome</keyword>
<name>A0A369CBT6_9GAMM</name>
<dbReference type="AlphaFoldDB" id="A0A369CBT6"/>
<dbReference type="EMBL" id="QPJY01000003">
    <property type="protein sequence ID" value="RCX31163.1"/>
    <property type="molecule type" value="Genomic_DNA"/>
</dbReference>
<gene>
    <name evidence="2" type="ORF">DFQ59_103127</name>
</gene>
<evidence type="ECO:0000313" key="3">
    <source>
        <dbReference type="Proteomes" id="UP000252707"/>
    </source>
</evidence>